<sequence length="131" mass="15441">MEINSYGERVIPAKSVIRLYQNVGWWEDMKESEIEDILERTISVGAWIDDELVGFARAVSDGKFRAYVEDVVVHHQYRRKEIGTHIIERLLHELEHIDIISLFCDETLIPFYEIEGFRSSSSQYVLHRTKK</sequence>
<dbReference type="InterPro" id="IPR016181">
    <property type="entry name" value="Acyl_CoA_acyltransferase"/>
</dbReference>
<keyword evidence="2" id="KW-0012">Acyltransferase</keyword>
<reference evidence="4 5" key="1">
    <citation type="submission" date="2013-08" db="EMBL/GenBank/DDBJ databases">
        <authorList>
            <person name="Huang J."/>
            <person name="Wang G."/>
        </authorList>
    </citation>
    <scope>NUCLEOTIDE SEQUENCE [LARGE SCALE GENOMIC DNA]</scope>
    <source>
        <strain evidence="4 5">BH030004</strain>
    </source>
</reference>
<comment type="caution">
    <text evidence="4">The sequence shown here is derived from an EMBL/GenBank/DDBJ whole genome shotgun (WGS) entry which is preliminary data.</text>
</comment>
<dbReference type="Pfam" id="PF00583">
    <property type="entry name" value="Acetyltransf_1"/>
    <property type="match status" value="1"/>
</dbReference>
<dbReference type="InterPro" id="IPR000182">
    <property type="entry name" value="GNAT_dom"/>
</dbReference>
<evidence type="ECO:0000313" key="4">
    <source>
        <dbReference type="EMBL" id="KGX88293.1"/>
    </source>
</evidence>
<dbReference type="PROSITE" id="PS51186">
    <property type="entry name" value="GNAT"/>
    <property type="match status" value="1"/>
</dbReference>
<dbReference type="Gene3D" id="3.40.630.30">
    <property type="match status" value="1"/>
</dbReference>
<protein>
    <submittedName>
        <fullName evidence="4">GNAT family acetyltransferase</fullName>
    </submittedName>
</protein>
<dbReference type="GO" id="GO:0005737">
    <property type="term" value="C:cytoplasm"/>
    <property type="evidence" value="ECO:0007669"/>
    <property type="project" value="TreeGrafter"/>
</dbReference>
<proteinExistence type="predicted"/>
<dbReference type="EMBL" id="AVPF01000020">
    <property type="protein sequence ID" value="KGX88293.1"/>
    <property type="molecule type" value="Genomic_DNA"/>
</dbReference>
<evidence type="ECO:0000256" key="2">
    <source>
        <dbReference type="ARBA" id="ARBA00023315"/>
    </source>
</evidence>
<evidence type="ECO:0000256" key="1">
    <source>
        <dbReference type="ARBA" id="ARBA00022679"/>
    </source>
</evidence>
<dbReference type="SUPFAM" id="SSF55729">
    <property type="entry name" value="Acyl-CoA N-acyltransferases (Nat)"/>
    <property type="match status" value="1"/>
</dbReference>
<name>A0A0A5GAS1_9BACI</name>
<evidence type="ECO:0000313" key="5">
    <source>
        <dbReference type="Proteomes" id="UP000030403"/>
    </source>
</evidence>
<dbReference type="InterPro" id="IPR045039">
    <property type="entry name" value="NSI-like"/>
</dbReference>
<organism evidence="4 5">
    <name type="scientific">Pontibacillus marinus BH030004 = DSM 16465</name>
    <dbReference type="NCBI Taxonomy" id="1385511"/>
    <lineage>
        <taxon>Bacteria</taxon>
        <taxon>Bacillati</taxon>
        <taxon>Bacillota</taxon>
        <taxon>Bacilli</taxon>
        <taxon>Bacillales</taxon>
        <taxon>Bacillaceae</taxon>
        <taxon>Pontibacillus</taxon>
    </lineage>
</organism>
<gene>
    <name evidence="4" type="ORF">N783_08540</name>
</gene>
<dbReference type="PANTHER" id="PTHR43626:SF4">
    <property type="entry name" value="GCN5-RELATED N-ACETYLTRANSFERASE 2, CHLOROPLASTIC"/>
    <property type="match status" value="1"/>
</dbReference>
<keyword evidence="5" id="KW-1185">Reference proteome</keyword>
<dbReference type="AlphaFoldDB" id="A0A0A5GAS1"/>
<accession>A0A0A5GAS1</accession>
<dbReference type="RefSeq" id="WP_027446663.1">
    <property type="nucleotide sequence ID" value="NZ_AULJ01000038.1"/>
</dbReference>
<dbReference type="PANTHER" id="PTHR43626">
    <property type="entry name" value="ACYL-COA N-ACYLTRANSFERASE"/>
    <property type="match status" value="1"/>
</dbReference>
<dbReference type="STRING" id="1385511.GCA_000425225_03023"/>
<feature type="domain" description="N-acetyltransferase" evidence="3">
    <location>
        <begin position="1"/>
        <end position="131"/>
    </location>
</feature>
<evidence type="ECO:0000259" key="3">
    <source>
        <dbReference type="PROSITE" id="PS51186"/>
    </source>
</evidence>
<dbReference type="Proteomes" id="UP000030403">
    <property type="component" value="Unassembled WGS sequence"/>
</dbReference>
<dbReference type="CDD" id="cd04301">
    <property type="entry name" value="NAT_SF"/>
    <property type="match status" value="1"/>
</dbReference>
<keyword evidence="1 4" id="KW-0808">Transferase</keyword>
<dbReference type="GO" id="GO:0008080">
    <property type="term" value="F:N-acetyltransferase activity"/>
    <property type="evidence" value="ECO:0007669"/>
    <property type="project" value="InterPro"/>
</dbReference>
<dbReference type="eggNOG" id="COG0456">
    <property type="taxonomic scope" value="Bacteria"/>
</dbReference>